<name>A0A3P3XHQ0_9SPIR</name>
<keyword evidence="2" id="KW-0378">Hydrolase</keyword>
<dbReference type="InterPro" id="IPR017853">
    <property type="entry name" value="GH"/>
</dbReference>
<dbReference type="Pfam" id="PF00150">
    <property type="entry name" value="Cellulase"/>
    <property type="match status" value="1"/>
</dbReference>
<evidence type="ECO:0000256" key="2">
    <source>
        <dbReference type="ARBA" id="ARBA00022801"/>
    </source>
</evidence>
<evidence type="ECO:0000256" key="3">
    <source>
        <dbReference type="ARBA" id="ARBA00023295"/>
    </source>
</evidence>
<evidence type="ECO:0008006" key="7">
    <source>
        <dbReference type="Google" id="ProtNLM"/>
    </source>
</evidence>
<keyword evidence="3" id="KW-0326">Glycosidase</keyword>
<feature type="domain" description="Glycoside hydrolase family 5" evidence="4">
    <location>
        <begin position="69"/>
        <end position="246"/>
    </location>
</feature>
<dbReference type="Pfam" id="PF18564">
    <property type="entry name" value="Glyco_hydro_5_C"/>
    <property type="match status" value="1"/>
</dbReference>
<dbReference type="InterPro" id="IPR013780">
    <property type="entry name" value="Glyco_hydro_b"/>
</dbReference>
<dbReference type="AlphaFoldDB" id="A0A3P3XHQ0"/>
<dbReference type="Gene3D" id="3.20.20.80">
    <property type="entry name" value="Glycosidases"/>
    <property type="match status" value="2"/>
</dbReference>
<dbReference type="Gene3D" id="2.60.40.1180">
    <property type="entry name" value="Golgi alpha-mannosidase II"/>
    <property type="match status" value="1"/>
</dbReference>
<reference evidence="6" key="1">
    <citation type="submission" date="2017-02" db="EMBL/GenBank/DDBJ databases">
        <authorList>
            <person name="Regsiter A."/>
            <person name="William W."/>
        </authorList>
    </citation>
    <scope>NUCLEOTIDE SEQUENCE</scope>
    <source>
        <strain evidence="6">Bib</strain>
    </source>
</reference>
<evidence type="ECO:0000259" key="5">
    <source>
        <dbReference type="Pfam" id="PF18564"/>
    </source>
</evidence>
<protein>
    <recommendedName>
        <fullName evidence="7">Glycoside hydrolase family 5 domain-containing protein</fullName>
    </recommendedName>
</protein>
<dbReference type="InterPro" id="IPR001547">
    <property type="entry name" value="Glyco_hydro_5"/>
</dbReference>
<dbReference type="GO" id="GO:0008422">
    <property type="term" value="F:beta-glucosidase activity"/>
    <property type="evidence" value="ECO:0007669"/>
    <property type="project" value="TreeGrafter"/>
</dbReference>
<organism evidence="6">
    <name type="scientific">uncultured spirochete</name>
    <dbReference type="NCBI Taxonomy" id="156406"/>
    <lineage>
        <taxon>Bacteria</taxon>
        <taxon>Pseudomonadati</taxon>
        <taxon>Spirochaetota</taxon>
        <taxon>Spirochaetia</taxon>
        <taxon>Spirochaetales</taxon>
        <taxon>environmental samples</taxon>
    </lineage>
</organism>
<dbReference type="PANTHER" id="PTHR31308">
    <property type="match status" value="1"/>
</dbReference>
<dbReference type="SUPFAM" id="SSF51445">
    <property type="entry name" value="(Trans)glycosidases"/>
    <property type="match status" value="1"/>
</dbReference>
<dbReference type="InterPro" id="IPR052066">
    <property type="entry name" value="Glycosphingolipid_Hydrolases"/>
</dbReference>
<evidence type="ECO:0000313" key="6">
    <source>
        <dbReference type="EMBL" id="SLM11840.1"/>
    </source>
</evidence>
<gene>
    <name evidence="6" type="ORF">SPIROBIBN47_210095</name>
</gene>
<accession>A0A3P3XHQ0</accession>
<dbReference type="GO" id="GO:0016042">
    <property type="term" value="P:lipid catabolic process"/>
    <property type="evidence" value="ECO:0007669"/>
    <property type="project" value="UniProtKB-ARBA"/>
</dbReference>
<dbReference type="InterPro" id="IPR041036">
    <property type="entry name" value="GH5_C"/>
</dbReference>
<dbReference type="GO" id="GO:1901136">
    <property type="term" value="P:carbohydrate derivative catabolic process"/>
    <property type="evidence" value="ECO:0007669"/>
    <property type="project" value="UniProtKB-ARBA"/>
</dbReference>
<dbReference type="EMBL" id="FWDM01000014">
    <property type="protein sequence ID" value="SLM11840.1"/>
    <property type="molecule type" value="Genomic_DNA"/>
</dbReference>
<dbReference type="PANTHER" id="PTHR31308:SF5">
    <property type="entry name" value="ERGOSTERYL-BETA-GLUCOSIDASE"/>
    <property type="match status" value="1"/>
</dbReference>
<proteinExistence type="inferred from homology"/>
<evidence type="ECO:0000259" key="4">
    <source>
        <dbReference type="Pfam" id="PF00150"/>
    </source>
</evidence>
<evidence type="ECO:0000256" key="1">
    <source>
        <dbReference type="ARBA" id="ARBA00005641"/>
    </source>
</evidence>
<comment type="similarity">
    <text evidence="1">Belongs to the glycosyl hydrolase 5 (cellulase A) family.</text>
</comment>
<sequence length="667" mass="73933">MEGNPMNIAGAENGHFVDANGRWLILRGVNLGGSSKIPKVPDGRTHLREGFYDGAHISFIGRPFPLEEADEHFARLVRWGQHFVRLLVTWEAIEHEGPGIYDVQYLDYIEGIAEAAARHGISLFIDPHQDVWSRWTGGDGAPMWTLEAVGFEPRRLHASGAAMLHQEMGQQYPQMQWFSNHLRLGCATMFTLFFAGNDFAPGVLASGEPIQDFLQRHYIEAFGALARRLTAYPNVVGFDSLNEPGEGFIGLSDIRKNRSDFVLPGLAPTPLEAMSAGEGLTTFANEIRIKGLGLQNVGRKPLGTPGKRAWKDGEVCIWRRAGVWDIEGGTAVAKKPQWFALKDNLAGGSPHAFFNEKYLKPFIERYAAHIDAASASSRKTRRFMMFIESSPVGDMPTIKQGAAWNFVNAAHWYDALTLTMKRWTGFIAYDSATQKVIIGPRAVRHYFKEALARIANHSKEHMENAPTLIGEFGLPFDINGGHAYRTGDFKIHERALSAYYDGLDANLLSATIWNYTADNTHAYGDGWNGEDLSVFCREDGGGRALAGFVRPYAMAVAGKITLMEFDHARGTFVLEFEPNKRIKAPTEIFVPGLQFLHGADIVLSGGELMDLSNSSPAALQEEKKLSGLSAKAGKRYVLSGMERESFLILRIEADPDAQVCRLSILRR</sequence>
<dbReference type="GO" id="GO:0000272">
    <property type="term" value="P:polysaccharide catabolic process"/>
    <property type="evidence" value="ECO:0007669"/>
    <property type="project" value="InterPro"/>
</dbReference>
<feature type="domain" description="Glycoside hydrolase family 5 C-terminal" evidence="5">
    <location>
        <begin position="550"/>
        <end position="608"/>
    </location>
</feature>